<dbReference type="Proteomes" id="UP000653127">
    <property type="component" value="Unassembled WGS sequence"/>
</dbReference>
<comment type="caution">
    <text evidence="2">The sequence shown here is derived from an EMBL/GenBank/DDBJ whole genome shotgun (WGS) entry which is preliminary data.</text>
</comment>
<dbReference type="GO" id="GO:0000166">
    <property type="term" value="F:nucleotide binding"/>
    <property type="evidence" value="ECO:0007669"/>
    <property type="project" value="InterPro"/>
</dbReference>
<dbReference type="SUPFAM" id="SSF55347">
    <property type="entry name" value="Glyceraldehyde-3-phosphate dehydrogenase-like, C-terminal domain"/>
    <property type="match status" value="1"/>
</dbReference>
<organism evidence="2 3">
    <name type="scientific">Ligaoa zhengdingensis</name>
    <dbReference type="NCBI Taxonomy" id="2763658"/>
    <lineage>
        <taxon>Bacteria</taxon>
        <taxon>Bacillati</taxon>
        <taxon>Bacillota</taxon>
        <taxon>Clostridia</taxon>
        <taxon>Eubacteriales</taxon>
        <taxon>Oscillospiraceae</taxon>
        <taxon>Ligaoa</taxon>
    </lineage>
</organism>
<evidence type="ECO:0000313" key="3">
    <source>
        <dbReference type="Proteomes" id="UP000653127"/>
    </source>
</evidence>
<dbReference type="PANTHER" id="PTHR43377:SF2">
    <property type="entry name" value="BINDING ROSSMANN FOLD OXIDOREDUCTASE, PUTATIVE (AFU_ORTHOLOGUE AFUA_4G00560)-RELATED"/>
    <property type="match status" value="1"/>
</dbReference>
<dbReference type="EMBL" id="JACRST010000009">
    <property type="protein sequence ID" value="MBC8546768.1"/>
    <property type="molecule type" value="Genomic_DNA"/>
</dbReference>
<dbReference type="InterPro" id="IPR051450">
    <property type="entry name" value="Gfo/Idh/MocA_Oxidoreductases"/>
</dbReference>
<dbReference type="Pfam" id="PF01408">
    <property type="entry name" value="GFO_IDH_MocA"/>
    <property type="match status" value="1"/>
</dbReference>
<dbReference type="Gene3D" id="3.40.50.720">
    <property type="entry name" value="NAD(P)-binding Rossmann-like Domain"/>
    <property type="match status" value="1"/>
</dbReference>
<reference evidence="2" key="1">
    <citation type="submission" date="2020-08" db="EMBL/GenBank/DDBJ databases">
        <title>Genome public.</title>
        <authorList>
            <person name="Liu C."/>
            <person name="Sun Q."/>
        </authorList>
    </citation>
    <scope>NUCLEOTIDE SEQUENCE</scope>
    <source>
        <strain evidence="2">NSJ-31</strain>
    </source>
</reference>
<dbReference type="RefSeq" id="WP_249282846.1">
    <property type="nucleotide sequence ID" value="NZ_JACRST010000009.1"/>
</dbReference>
<accession>A0A926I4S1</accession>
<dbReference type="AlphaFoldDB" id="A0A926I4S1"/>
<protein>
    <submittedName>
        <fullName evidence="2">Gfo/Idh/MocA family oxidoreductase</fullName>
    </submittedName>
</protein>
<evidence type="ECO:0000259" key="1">
    <source>
        <dbReference type="Pfam" id="PF01408"/>
    </source>
</evidence>
<evidence type="ECO:0000313" key="2">
    <source>
        <dbReference type="EMBL" id="MBC8546768.1"/>
    </source>
</evidence>
<dbReference type="SUPFAM" id="SSF51735">
    <property type="entry name" value="NAD(P)-binding Rossmann-fold domains"/>
    <property type="match status" value="1"/>
</dbReference>
<proteinExistence type="predicted"/>
<dbReference type="Gene3D" id="3.30.360.10">
    <property type="entry name" value="Dihydrodipicolinate Reductase, domain 2"/>
    <property type="match status" value="1"/>
</dbReference>
<gene>
    <name evidence="2" type="ORF">H8711_07445</name>
</gene>
<dbReference type="InterPro" id="IPR036291">
    <property type="entry name" value="NAD(P)-bd_dom_sf"/>
</dbReference>
<feature type="domain" description="Gfo/Idh/MocA-like oxidoreductase N-terminal" evidence="1">
    <location>
        <begin position="4"/>
        <end position="119"/>
    </location>
</feature>
<dbReference type="InterPro" id="IPR000683">
    <property type="entry name" value="Gfo/Idh/MocA-like_OxRdtase_N"/>
</dbReference>
<dbReference type="PANTHER" id="PTHR43377">
    <property type="entry name" value="BILIVERDIN REDUCTASE A"/>
    <property type="match status" value="1"/>
</dbReference>
<keyword evidence="3" id="KW-1185">Reference proteome</keyword>
<name>A0A926I4S1_9FIRM</name>
<sequence>MERIRVGIIGNGWRTGFYLRVIDALPDIFELTGMLFRNSEKASRFAQERPGKAFTDLDKFLAQNPDYVILCVRGAALAYSELLYPRGVPVLTETPAANGLEELTRLWELKQRYDARVQVFEHCHLFPYQAAVREVVRSGLLGEVHSLRISMLHDYHAVSNIRLLLGVQDEPCAVDARLYHFPVTATCGRSGMDASGAVNDKGNRKVATFRFEGGKTAFYDFCNDQYFNYIHTRHMQVWGSRGEICDNTVNFLNEENLPVTLSLHRVDLGRDGNLEGYCHRGILLGERFVYQNPFAEKMARLNDDEIATAQRMLEMGRYVRGGAECYPLCESLQDAYLALLMDQAIATGREQAAQPQAWHSALHKR</sequence>